<feature type="non-terminal residue" evidence="2">
    <location>
        <position position="429"/>
    </location>
</feature>
<protein>
    <recommendedName>
        <fullName evidence="4">Mucin-16-like</fullName>
    </recommendedName>
</protein>
<comment type="caution">
    <text evidence="2">The sequence shown here is derived from an EMBL/GenBank/DDBJ whole genome shotgun (WGS) entry which is preliminary data.</text>
</comment>
<feature type="compositionally biased region" description="Polar residues" evidence="1">
    <location>
        <begin position="82"/>
        <end position="112"/>
    </location>
</feature>
<organism evidence="2 3">
    <name type="scientific">Gulo gulo</name>
    <name type="common">Wolverine</name>
    <name type="synonym">Gluton</name>
    <dbReference type="NCBI Taxonomy" id="48420"/>
    <lineage>
        <taxon>Eukaryota</taxon>
        <taxon>Metazoa</taxon>
        <taxon>Chordata</taxon>
        <taxon>Craniata</taxon>
        <taxon>Vertebrata</taxon>
        <taxon>Euteleostomi</taxon>
        <taxon>Mammalia</taxon>
        <taxon>Eutheria</taxon>
        <taxon>Laurasiatheria</taxon>
        <taxon>Carnivora</taxon>
        <taxon>Caniformia</taxon>
        <taxon>Musteloidea</taxon>
        <taxon>Mustelidae</taxon>
        <taxon>Guloninae</taxon>
        <taxon>Gulo</taxon>
    </lineage>
</organism>
<feature type="compositionally biased region" description="Polar residues" evidence="1">
    <location>
        <begin position="1"/>
        <end position="15"/>
    </location>
</feature>
<feature type="compositionally biased region" description="Polar residues" evidence="1">
    <location>
        <begin position="345"/>
        <end position="374"/>
    </location>
</feature>
<accession>A0A9X9LE01</accession>
<proteinExistence type="predicted"/>
<name>A0A9X9LE01_GULGU</name>
<feature type="region of interest" description="Disordered" evidence="1">
    <location>
        <begin position="230"/>
        <end position="257"/>
    </location>
</feature>
<gene>
    <name evidence="2" type="ORF">BN2614_LOCUS2</name>
</gene>
<reference evidence="2 3" key="1">
    <citation type="submission" date="2018-10" db="EMBL/GenBank/DDBJ databases">
        <authorList>
            <person name="Ekblom R."/>
            <person name="Jareborg N."/>
        </authorList>
    </citation>
    <scope>NUCLEOTIDE SEQUENCE [LARGE SCALE GENOMIC DNA]</scope>
    <source>
        <tissue evidence="2">Muscle</tissue>
    </source>
</reference>
<feature type="region of interest" description="Disordered" evidence="1">
    <location>
        <begin position="410"/>
        <end position="429"/>
    </location>
</feature>
<keyword evidence="3" id="KW-1185">Reference proteome</keyword>
<dbReference type="AlphaFoldDB" id="A0A9X9LE01"/>
<dbReference type="EMBL" id="CYRY02001290">
    <property type="protein sequence ID" value="VCW65471.1"/>
    <property type="molecule type" value="Genomic_DNA"/>
</dbReference>
<feature type="region of interest" description="Disordered" evidence="1">
    <location>
        <begin position="322"/>
        <end position="377"/>
    </location>
</feature>
<feature type="region of interest" description="Disordered" evidence="1">
    <location>
        <begin position="35"/>
        <end position="112"/>
    </location>
</feature>
<evidence type="ECO:0000313" key="3">
    <source>
        <dbReference type="Proteomes" id="UP000269945"/>
    </source>
</evidence>
<evidence type="ECO:0000313" key="2">
    <source>
        <dbReference type="EMBL" id="VCW65471.1"/>
    </source>
</evidence>
<evidence type="ECO:0008006" key="4">
    <source>
        <dbReference type="Google" id="ProtNLM"/>
    </source>
</evidence>
<feature type="compositionally biased region" description="Polar residues" evidence="1">
    <location>
        <begin position="58"/>
        <end position="72"/>
    </location>
</feature>
<feature type="region of interest" description="Disordered" evidence="1">
    <location>
        <begin position="272"/>
        <end position="305"/>
    </location>
</feature>
<feature type="compositionally biased region" description="Low complexity" evidence="1">
    <location>
        <begin position="272"/>
        <end position="298"/>
    </location>
</feature>
<dbReference type="Proteomes" id="UP000269945">
    <property type="component" value="Unassembled WGS sequence"/>
</dbReference>
<sequence length="429" mass="43955">MDASATASWAKSHSAGTHGFTPSLVTISVDTGSEDVSRTSLSSDHDTTSHSPMVASHAPTSPSLISPTSQARDLSPPVPATSPATQGTTGTLNTSLGPVTSPHSGLNSTSGDTQVISEASTATEGLHLSRNTAVINVGTIMTTQESQSSAPAGSETPKGTTAVVTSSLRVDASFSTPEAGLSETTEFKINSMSPMGLEPWDTGTSWHTVMASEKNTAPSVVVTDTTREAPQTNVNSSNRTSILGTDHSTMSPDTKINTSLSTSSIVTETTATAMATKTPLPGDTSQDTSTTDASATASWAKSHSAGAHGFTRPLVNISEDTGYEEVSPTSPFTNKDTKFSPVGPTRTTMSPSLVSHTSQARDLSPTVPTISPDTPSMLGKTGTLNTTMETITSPTSGLSRASGETRVISEESTATEGLQLSGNTAVTSL</sequence>
<evidence type="ECO:0000256" key="1">
    <source>
        <dbReference type="SAM" id="MobiDB-lite"/>
    </source>
</evidence>
<feature type="region of interest" description="Disordered" evidence="1">
    <location>
        <begin position="1"/>
        <end position="23"/>
    </location>
</feature>